<proteinExistence type="inferred from homology"/>
<dbReference type="GO" id="GO:0004632">
    <property type="term" value="F:phosphopantothenate--cysteine ligase activity"/>
    <property type="evidence" value="ECO:0007669"/>
    <property type="project" value="InterPro"/>
</dbReference>
<dbReference type="GO" id="GO:0015937">
    <property type="term" value="P:coenzyme A biosynthetic process"/>
    <property type="evidence" value="ECO:0007669"/>
    <property type="project" value="InterPro"/>
</dbReference>
<organism evidence="6">
    <name type="scientific">freshwater metagenome</name>
    <dbReference type="NCBI Taxonomy" id="449393"/>
    <lineage>
        <taxon>unclassified sequences</taxon>
        <taxon>metagenomes</taxon>
        <taxon>ecological metagenomes</taxon>
    </lineage>
</organism>
<feature type="domain" description="DNA/pantothenate metabolism flavoprotein C-terminal" evidence="4">
    <location>
        <begin position="184"/>
        <end position="389"/>
    </location>
</feature>
<dbReference type="GO" id="GO:0015941">
    <property type="term" value="P:pantothenate catabolic process"/>
    <property type="evidence" value="ECO:0007669"/>
    <property type="project" value="InterPro"/>
</dbReference>
<dbReference type="SUPFAM" id="SSF102645">
    <property type="entry name" value="CoaB-like"/>
    <property type="match status" value="1"/>
</dbReference>
<dbReference type="SUPFAM" id="SSF52507">
    <property type="entry name" value="Homo-oligomeric flavin-containing Cys decarboxylases, HFCD"/>
    <property type="match status" value="1"/>
</dbReference>
<dbReference type="AlphaFoldDB" id="A0A6J6KWX6"/>
<dbReference type="InterPro" id="IPR036551">
    <property type="entry name" value="Flavin_trans-like"/>
</dbReference>
<dbReference type="GO" id="GO:0071513">
    <property type="term" value="C:phosphopantothenoylcysteine decarboxylase complex"/>
    <property type="evidence" value="ECO:0007669"/>
    <property type="project" value="TreeGrafter"/>
</dbReference>
<dbReference type="InterPro" id="IPR007085">
    <property type="entry name" value="DNA/pantothenate-metab_flavo_C"/>
</dbReference>
<dbReference type="Pfam" id="PF04127">
    <property type="entry name" value="DFP"/>
    <property type="match status" value="1"/>
</dbReference>
<evidence type="ECO:0000259" key="3">
    <source>
        <dbReference type="Pfam" id="PF02441"/>
    </source>
</evidence>
<reference evidence="6" key="1">
    <citation type="submission" date="2020-05" db="EMBL/GenBank/DDBJ databases">
        <authorList>
            <person name="Chiriac C."/>
            <person name="Salcher M."/>
            <person name="Ghai R."/>
            <person name="Kavagutti S V."/>
        </authorList>
    </citation>
    <scope>NUCLEOTIDE SEQUENCE</scope>
</reference>
<dbReference type="Gene3D" id="3.40.50.10300">
    <property type="entry name" value="CoaB-like"/>
    <property type="match status" value="1"/>
</dbReference>
<dbReference type="NCBIfam" id="TIGR00521">
    <property type="entry name" value="coaBC_dfp"/>
    <property type="match status" value="1"/>
</dbReference>
<evidence type="ECO:0000313" key="6">
    <source>
        <dbReference type="EMBL" id="CAB4652983.1"/>
    </source>
</evidence>
<dbReference type="PANTHER" id="PTHR14359">
    <property type="entry name" value="HOMO-OLIGOMERIC FLAVIN CONTAINING CYS DECARBOXYLASE FAMILY"/>
    <property type="match status" value="1"/>
</dbReference>
<dbReference type="Gene3D" id="3.40.50.1950">
    <property type="entry name" value="Flavin prenyltransferase-like"/>
    <property type="match status" value="1"/>
</dbReference>
<keyword evidence="2" id="KW-0456">Lyase</keyword>
<feature type="domain" description="Flavoprotein" evidence="3">
    <location>
        <begin position="7"/>
        <end position="170"/>
    </location>
</feature>
<dbReference type="GO" id="GO:0010181">
    <property type="term" value="F:FMN binding"/>
    <property type="evidence" value="ECO:0007669"/>
    <property type="project" value="InterPro"/>
</dbReference>
<evidence type="ECO:0000259" key="4">
    <source>
        <dbReference type="Pfam" id="PF04127"/>
    </source>
</evidence>
<dbReference type="GO" id="GO:0004633">
    <property type="term" value="F:phosphopantothenoylcysteine decarboxylase activity"/>
    <property type="evidence" value="ECO:0007669"/>
    <property type="project" value="InterPro"/>
</dbReference>
<dbReference type="PANTHER" id="PTHR14359:SF6">
    <property type="entry name" value="PHOSPHOPANTOTHENOYLCYSTEINE DECARBOXYLASE"/>
    <property type="match status" value="1"/>
</dbReference>
<dbReference type="EMBL" id="CAEZWQ010000002">
    <property type="protein sequence ID" value="CAB4652983.1"/>
    <property type="molecule type" value="Genomic_DNA"/>
</dbReference>
<dbReference type="HAMAP" id="MF_02225">
    <property type="entry name" value="CoaBC"/>
    <property type="match status" value="1"/>
</dbReference>
<dbReference type="InterPro" id="IPR035929">
    <property type="entry name" value="CoaB-like_sf"/>
</dbReference>
<sequence>MSATTREVVLGVGAGIAAYKSCDLLRRLQDRGYSITVVPTPSSLNFVGAATWEALSHRKVSTQVWENVDEVSHISIAEKTDYFLIAPATADLIARIAGGRADDLLTNLVLASSVPILVVPAMHPQMWTDPATVANVATLRARGYIVMEPEVGRLTGNDIGQGRFPQSSAIIEVFDGMTGNLRDLVGRRILISGGGTREAIDPVRFIGNRSSGKQSLALAKAALLRGATVHLVAANMQVAAVDGLTVSHVESAAEMSVALEREFASCDILIMSAAVADAKPVRSPAQKIKKALFTSIELEQNPDLLMQLSSKKGRQIMIGFAAETNDLLESATAKLVAKGLDILYVNDVSNGAIFGKDTTQGMILTRTGAHIEVKEASKDALANLLLDHAIRQLG</sequence>
<dbReference type="InterPro" id="IPR003382">
    <property type="entry name" value="Flavoprotein"/>
</dbReference>
<dbReference type="EMBL" id="CAEZUG010000027">
    <property type="protein sequence ID" value="CAB4591085.1"/>
    <property type="molecule type" value="Genomic_DNA"/>
</dbReference>
<protein>
    <submittedName>
        <fullName evidence="6">Unannotated protein</fullName>
    </submittedName>
</protein>
<evidence type="ECO:0000313" key="5">
    <source>
        <dbReference type="EMBL" id="CAB4591085.1"/>
    </source>
</evidence>
<dbReference type="Pfam" id="PF02441">
    <property type="entry name" value="Flavoprotein"/>
    <property type="match status" value="1"/>
</dbReference>
<evidence type="ECO:0000256" key="1">
    <source>
        <dbReference type="ARBA" id="ARBA00022793"/>
    </source>
</evidence>
<evidence type="ECO:0000256" key="2">
    <source>
        <dbReference type="ARBA" id="ARBA00023239"/>
    </source>
</evidence>
<keyword evidence="1" id="KW-0210">Decarboxylase</keyword>
<gene>
    <name evidence="5" type="ORF">UFOPK1795_00595</name>
    <name evidence="6" type="ORF">UFOPK2275_00047</name>
</gene>
<accession>A0A6J6KWX6</accession>
<name>A0A6J6KWX6_9ZZZZ</name>
<dbReference type="InterPro" id="IPR005252">
    <property type="entry name" value="CoaBC"/>
</dbReference>